<proteinExistence type="inferred from homology"/>
<dbReference type="RefSeq" id="WP_214621777.1">
    <property type="nucleotide sequence ID" value="NZ_JAHGAW010000002.1"/>
</dbReference>
<dbReference type="EMBL" id="JAHGAW010000002">
    <property type="protein sequence ID" value="MBT2186032.1"/>
    <property type="molecule type" value="Genomic_DNA"/>
</dbReference>
<comment type="similarity">
    <text evidence="1">Belongs to the bacterial luciferase oxidoreductase family.</text>
</comment>
<gene>
    <name evidence="6" type="ORF">KK488_03650</name>
</gene>
<evidence type="ECO:0000256" key="2">
    <source>
        <dbReference type="ARBA" id="ARBA00022630"/>
    </source>
</evidence>
<dbReference type="Pfam" id="PF00296">
    <property type="entry name" value="Bac_luciferase"/>
    <property type="match status" value="1"/>
</dbReference>
<keyword evidence="2" id="KW-0285">Flavoprotein</keyword>
<keyword evidence="3" id="KW-0560">Oxidoreductase</keyword>
<evidence type="ECO:0000256" key="3">
    <source>
        <dbReference type="ARBA" id="ARBA00023002"/>
    </source>
</evidence>
<feature type="domain" description="Luciferase-like" evidence="5">
    <location>
        <begin position="6"/>
        <end position="316"/>
    </location>
</feature>
<evidence type="ECO:0000313" key="7">
    <source>
        <dbReference type="Proteomes" id="UP001138757"/>
    </source>
</evidence>
<dbReference type="InterPro" id="IPR036661">
    <property type="entry name" value="Luciferase-like_sf"/>
</dbReference>
<accession>A0A9X1D9T0</accession>
<dbReference type="GO" id="GO:0004497">
    <property type="term" value="F:monooxygenase activity"/>
    <property type="evidence" value="ECO:0007669"/>
    <property type="project" value="UniProtKB-KW"/>
</dbReference>
<comment type="caution">
    <text evidence="6">The sequence shown here is derived from an EMBL/GenBank/DDBJ whole genome shotgun (WGS) entry which is preliminary data.</text>
</comment>
<evidence type="ECO:0000259" key="5">
    <source>
        <dbReference type="Pfam" id="PF00296"/>
    </source>
</evidence>
<sequence length="357" mass="39722">MVELGIFAVPFRLPETEIAAGLNWDIGLIELADQIGIHEAWCAEHYTLGWENVCAPELVLAAASRTTKKIRLATGANLLPYHNPIALAHRLMQLDHMTGGRLIAGFGAGGYETDAQLFGLPDLAERREITQDARELIIDIWTRERPFRREGKHFKVDYPAFDSFWGGPNWRPMQLPHPPVAIAGISASSSSLKDAGRHGYIPMSFDLAPEYLIGHWDAYAAGAAESGLTPDRAKWRLFKNAFTGRTDEEALELALSEPVQRVYDEFVLRVYERFGLLGAFAPGVPEDQITAEFLARNVWLVGAPKTLVERIRAFHEEIGGFGVLVTPTFDFIGNPEPFKRHLKILGEQVGPELARIS</sequence>
<name>A0A9X1D9T0_9SPHN</name>
<dbReference type="Gene3D" id="3.20.20.30">
    <property type="entry name" value="Luciferase-like domain"/>
    <property type="match status" value="1"/>
</dbReference>
<dbReference type="SUPFAM" id="SSF51679">
    <property type="entry name" value="Bacterial luciferase-like"/>
    <property type="match status" value="1"/>
</dbReference>
<dbReference type="AlphaFoldDB" id="A0A9X1D9T0"/>
<evidence type="ECO:0000256" key="1">
    <source>
        <dbReference type="ARBA" id="ARBA00010426"/>
    </source>
</evidence>
<dbReference type="PANTHER" id="PTHR30137">
    <property type="entry name" value="LUCIFERASE-LIKE MONOOXYGENASE"/>
    <property type="match status" value="1"/>
</dbReference>
<dbReference type="GO" id="GO:0005829">
    <property type="term" value="C:cytosol"/>
    <property type="evidence" value="ECO:0007669"/>
    <property type="project" value="TreeGrafter"/>
</dbReference>
<dbReference type="PANTHER" id="PTHR30137:SF16">
    <property type="entry name" value="BLL0895 PROTEIN"/>
    <property type="match status" value="1"/>
</dbReference>
<keyword evidence="4" id="KW-0503">Monooxygenase</keyword>
<organism evidence="6 7">
    <name type="scientific">Sphingobium nicotianae</name>
    <dbReference type="NCBI Taxonomy" id="2782607"/>
    <lineage>
        <taxon>Bacteria</taxon>
        <taxon>Pseudomonadati</taxon>
        <taxon>Pseudomonadota</taxon>
        <taxon>Alphaproteobacteria</taxon>
        <taxon>Sphingomonadales</taxon>
        <taxon>Sphingomonadaceae</taxon>
        <taxon>Sphingobium</taxon>
    </lineage>
</organism>
<protein>
    <submittedName>
        <fullName evidence="6">LLM class flavin-dependent oxidoreductase</fullName>
    </submittedName>
</protein>
<keyword evidence="7" id="KW-1185">Reference proteome</keyword>
<evidence type="ECO:0000256" key="4">
    <source>
        <dbReference type="ARBA" id="ARBA00023033"/>
    </source>
</evidence>
<dbReference type="InterPro" id="IPR050766">
    <property type="entry name" value="Bact_Lucif_Oxidored"/>
</dbReference>
<dbReference type="InterPro" id="IPR011251">
    <property type="entry name" value="Luciferase-like_dom"/>
</dbReference>
<dbReference type="Proteomes" id="UP001138757">
    <property type="component" value="Unassembled WGS sequence"/>
</dbReference>
<dbReference type="GO" id="GO:0016705">
    <property type="term" value="F:oxidoreductase activity, acting on paired donors, with incorporation or reduction of molecular oxygen"/>
    <property type="evidence" value="ECO:0007669"/>
    <property type="project" value="InterPro"/>
</dbReference>
<evidence type="ECO:0000313" key="6">
    <source>
        <dbReference type="EMBL" id="MBT2186032.1"/>
    </source>
</evidence>
<reference evidence="6" key="1">
    <citation type="submission" date="2021-05" db="EMBL/GenBank/DDBJ databases">
        <title>Genome of Sphingobium sp. strain.</title>
        <authorList>
            <person name="Fan R."/>
        </authorList>
    </citation>
    <scope>NUCLEOTIDE SEQUENCE</scope>
    <source>
        <strain evidence="6">H33</strain>
    </source>
</reference>